<dbReference type="AlphaFoldDB" id="A0A382JK29"/>
<dbReference type="EMBL" id="UINC01074668">
    <property type="protein sequence ID" value="SVC12088.1"/>
    <property type="molecule type" value="Genomic_DNA"/>
</dbReference>
<feature type="non-terminal residue" evidence="2">
    <location>
        <position position="49"/>
    </location>
</feature>
<evidence type="ECO:0000256" key="1">
    <source>
        <dbReference type="SAM" id="MobiDB-lite"/>
    </source>
</evidence>
<accession>A0A382JK29</accession>
<reference evidence="2" key="1">
    <citation type="submission" date="2018-05" db="EMBL/GenBank/DDBJ databases">
        <authorList>
            <person name="Lanie J.A."/>
            <person name="Ng W.-L."/>
            <person name="Kazmierczak K.M."/>
            <person name="Andrzejewski T.M."/>
            <person name="Davidsen T.M."/>
            <person name="Wayne K.J."/>
            <person name="Tettelin H."/>
            <person name="Glass J.I."/>
            <person name="Rusch D."/>
            <person name="Podicherti R."/>
            <person name="Tsui H.-C.T."/>
            <person name="Winkler M.E."/>
        </authorList>
    </citation>
    <scope>NUCLEOTIDE SEQUENCE</scope>
</reference>
<proteinExistence type="predicted"/>
<feature type="region of interest" description="Disordered" evidence="1">
    <location>
        <begin position="1"/>
        <end position="25"/>
    </location>
</feature>
<evidence type="ECO:0000313" key="2">
    <source>
        <dbReference type="EMBL" id="SVC12088.1"/>
    </source>
</evidence>
<protein>
    <submittedName>
        <fullName evidence="2">Uncharacterized protein</fullName>
    </submittedName>
</protein>
<name>A0A382JK29_9ZZZZ</name>
<gene>
    <name evidence="2" type="ORF">METZ01_LOCUS264942</name>
</gene>
<sequence>MQQGGKIIQRAGRIDGGASGNLVDPRRPAIRLDGIITPPDELEQPAEGV</sequence>
<organism evidence="2">
    <name type="scientific">marine metagenome</name>
    <dbReference type="NCBI Taxonomy" id="408172"/>
    <lineage>
        <taxon>unclassified sequences</taxon>
        <taxon>metagenomes</taxon>
        <taxon>ecological metagenomes</taxon>
    </lineage>
</organism>